<reference evidence="2" key="1">
    <citation type="submission" date="2019-05" db="EMBL/GenBank/DDBJ databases">
        <authorList>
            <person name="Lianzixin W."/>
        </authorList>
    </citation>
    <scope>NUCLEOTIDE SEQUENCE</scope>
    <source>
        <strain evidence="2">EC11</strain>
    </source>
</reference>
<gene>
    <name evidence="2" type="ORF">FIA58_008625</name>
</gene>
<evidence type="ECO:0000259" key="1">
    <source>
        <dbReference type="Pfam" id="PF14243"/>
    </source>
</evidence>
<name>A0ABX0IUG8_9FLAO</name>
<dbReference type="Pfam" id="PF14243">
    <property type="entry name" value="R2K_3"/>
    <property type="match status" value="1"/>
</dbReference>
<dbReference type="RefSeq" id="WP_140962081.1">
    <property type="nucleotide sequence ID" value="NZ_VEVQ02000005.1"/>
</dbReference>
<evidence type="ECO:0000313" key="3">
    <source>
        <dbReference type="Proteomes" id="UP000817854"/>
    </source>
</evidence>
<dbReference type="Proteomes" id="UP000817854">
    <property type="component" value="Unassembled WGS sequence"/>
</dbReference>
<protein>
    <submittedName>
        <fullName evidence="2">ATP-grasp domain-containing protein</fullName>
    </submittedName>
</protein>
<proteinExistence type="predicted"/>
<keyword evidence="3" id="KW-1185">Reference proteome</keyword>
<dbReference type="InterPro" id="IPR025643">
    <property type="entry name" value="R2K_3"/>
</dbReference>
<reference evidence="2" key="2">
    <citation type="submission" date="2020-02" db="EMBL/GenBank/DDBJ databases">
        <title>Flavobacterium profundi sp. nov., isolated from a deep-sea seamount.</title>
        <authorList>
            <person name="Zhang D.-C."/>
        </authorList>
    </citation>
    <scope>NUCLEOTIDE SEQUENCE</scope>
    <source>
        <strain evidence="2">EC11</strain>
    </source>
</reference>
<dbReference type="EMBL" id="VEVQ02000005">
    <property type="protein sequence ID" value="NHN25736.1"/>
    <property type="molecule type" value="Genomic_DNA"/>
</dbReference>
<feature type="domain" description="ATP-grasp" evidence="1">
    <location>
        <begin position="67"/>
        <end position="252"/>
    </location>
</feature>
<accession>A0ABX0IUG8</accession>
<organism evidence="2 3">
    <name type="scientific">Flavobacterium jejuense</name>
    <dbReference type="NCBI Taxonomy" id="1544455"/>
    <lineage>
        <taxon>Bacteria</taxon>
        <taxon>Pseudomonadati</taxon>
        <taxon>Bacteroidota</taxon>
        <taxon>Flavobacteriia</taxon>
        <taxon>Flavobacteriales</taxon>
        <taxon>Flavobacteriaceae</taxon>
        <taxon>Flavobacterium</taxon>
    </lineage>
</organism>
<evidence type="ECO:0000313" key="2">
    <source>
        <dbReference type="EMBL" id="NHN25736.1"/>
    </source>
</evidence>
<sequence>MYFLVQANIYLDPDHYKVFDALDELGIAYEVVNIKPTDTEIAMKANRKDVFVYGSVTMARLAKQYKDWFPGSFYGGNHLYEVYARHYGSHLLNDEIKIGKLTDDLVWQKGEKKFIKPYKEAKIFTGKVFEKEEWEDFIIEALAHPKLSITKDSEIQISKPKTTIKEARVWIVGGQIIDAGYYKFNGDFAFEASVAAEGMAFAKEMISLFNLEEAFVMDICLTSDGWKIVEINCINSSGFYTNTDVKSIIKALNLYFSNR</sequence>
<comment type="caution">
    <text evidence="2">The sequence shown here is derived from an EMBL/GenBank/DDBJ whole genome shotgun (WGS) entry which is preliminary data.</text>
</comment>